<comment type="similarity">
    <text evidence="2">Belongs to the GerABKC lipoprotein family.</text>
</comment>
<protein>
    <submittedName>
        <fullName evidence="10">Ger(X)C family spore germination protein</fullName>
    </submittedName>
</protein>
<evidence type="ECO:0000256" key="1">
    <source>
        <dbReference type="ARBA" id="ARBA00004635"/>
    </source>
</evidence>
<dbReference type="Gene3D" id="6.20.190.10">
    <property type="entry name" value="Nutrient germinant receptor protein C, domain 1"/>
    <property type="match status" value="1"/>
</dbReference>
<evidence type="ECO:0000256" key="7">
    <source>
        <dbReference type="ARBA" id="ARBA00023288"/>
    </source>
</evidence>
<dbReference type="PROSITE" id="PS51257">
    <property type="entry name" value="PROKAR_LIPOPROTEIN"/>
    <property type="match status" value="1"/>
</dbReference>
<dbReference type="RefSeq" id="WP_135153838.1">
    <property type="nucleotide sequence ID" value="NZ_SOMN01000034.1"/>
</dbReference>
<keyword evidence="7" id="KW-0449">Lipoprotein</keyword>
<keyword evidence="3" id="KW-0309">Germination</keyword>
<evidence type="ECO:0000256" key="4">
    <source>
        <dbReference type="ARBA" id="ARBA00022729"/>
    </source>
</evidence>
<sequence length="400" mass="44899">MKQKILLLLLSMSMIVIGGCWSRRELMELAIVVGIGIDKKENEYVVSSQVVIPSEAGGQKASPIGYAPTTKFVASAPTIIEAFRKMTTISPRRMYTSHVRILVIGEEVAEEGLQDVLDYFYRDRTFRLDFYVVIARKTKAENILSIFTKLEKIPSVSLFTSLATSEKTYSNARGVHLDELINTMVSPGKNPVLTGLTIIGDETQGETKDNIQRITPHTRLKISTLGVLKKDKLVGWLSDKESRGFNFITGQVMGSVGDVVLPSGGKVAVEAFRSEAHMKSRIRRGEPEMEIKILTEGDIAEVDGSIDLMEQKNIQMLENLLEQRIKHLAESAIEKGQTKLKSDIFGFGEVIHRQHPKIWNKLQKNWAEDFVDVPVRIKVDAKLRRTGKVLDSFIEELNKK</sequence>
<organism evidence="10 11">
    <name type="scientific">Cohnella luojiensis</name>
    <dbReference type="NCBI Taxonomy" id="652876"/>
    <lineage>
        <taxon>Bacteria</taxon>
        <taxon>Bacillati</taxon>
        <taxon>Bacillota</taxon>
        <taxon>Bacilli</taxon>
        <taxon>Bacillales</taxon>
        <taxon>Paenibacillaceae</taxon>
        <taxon>Cohnella</taxon>
    </lineage>
</organism>
<dbReference type="GO" id="GO:0009847">
    <property type="term" value="P:spore germination"/>
    <property type="evidence" value="ECO:0007669"/>
    <property type="project" value="InterPro"/>
</dbReference>
<keyword evidence="4" id="KW-0732">Signal</keyword>
<evidence type="ECO:0000313" key="11">
    <source>
        <dbReference type="Proteomes" id="UP000297900"/>
    </source>
</evidence>
<comment type="subcellular location">
    <subcellularLocation>
        <location evidence="1">Membrane</location>
        <topology evidence="1">Lipid-anchor</topology>
    </subcellularLocation>
</comment>
<evidence type="ECO:0000256" key="6">
    <source>
        <dbReference type="ARBA" id="ARBA00023139"/>
    </source>
</evidence>
<dbReference type="Pfam" id="PF05504">
    <property type="entry name" value="Spore_GerAC"/>
    <property type="match status" value="1"/>
</dbReference>
<dbReference type="InterPro" id="IPR008844">
    <property type="entry name" value="Spore_GerAC-like"/>
</dbReference>
<dbReference type="InterPro" id="IPR057336">
    <property type="entry name" value="GerAC_N"/>
</dbReference>
<dbReference type="PANTHER" id="PTHR35789:SF1">
    <property type="entry name" value="SPORE GERMINATION PROTEIN B3"/>
    <property type="match status" value="1"/>
</dbReference>
<evidence type="ECO:0000256" key="2">
    <source>
        <dbReference type="ARBA" id="ARBA00007886"/>
    </source>
</evidence>
<name>A0A4Y8LQ43_9BACL</name>
<gene>
    <name evidence="10" type="ORF">E2980_19105</name>
</gene>
<evidence type="ECO:0000313" key="10">
    <source>
        <dbReference type="EMBL" id="TFE23461.1"/>
    </source>
</evidence>
<keyword evidence="11" id="KW-1185">Reference proteome</keyword>
<dbReference type="NCBIfam" id="TIGR02887">
    <property type="entry name" value="spore_ger_x_C"/>
    <property type="match status" value="1"/>
</dbReference>
<dbReference type="AlphaFoldDB" id="A0A4Y8LQ43"/>
<dbReference type="OrthoDB" id="9816067at2"/>
<comment type="caution">
    <text evidence="10">The sequence shown here is derived from an EMBL/GenBank/DDBJ whole genome shotgun (WGS) entry which is preliminary data.</text>
</comment>
<evidence type="ECO:0000259" key="9">
    <source>
        <dbReference type="Pfam" id="PF25198"/>
    </source>
</evidence>
<feature type="domain" description="Spore germination protein N-terminal" evidence="9">
    <location>
        <begin position="23"/>
        <end position="197"/>
    </location>
</feature>
<dbReference type="Gene3D" id="3.30.300.210">
    <property type="entry name" value="Nutrient germinant receptor protein C, domain 3"/>
    <property type="match status" value="1"/>
</dbReference>
<dbReference type="GO" id="GO:0016020">
    <property type="term" value="C:membrane"/>
    <property type="evidence" value="ECO:0007669"/>
    <property type="project" value="UniProtKB-SubCell"/>
</dbReference>
<keyword evidence="5" id="KW-0472">Membrane</keyword>
<dbReference type="EMBL" id="SOMN01000034">
    <property type="protein sequence ID" value="TFE23461.1"/>
    <property type="molecule type" value="Genomic_DNA"/>
</dbReference>
<evidence type="ECO:0000256" key="3">
    <source>
        <dbReference type="ARBA" id="ARBA00022544"/>
    </source>
</evidence>
<evidence type="ECO:0000259" key="8">
    <source>
        <dbReference type="Pfam" id="PF05504"/>
    </source>
</evidence>
<dbReference type="Proteomes" id="UP000297900">
    <property type="component" value="Unassembled WGS sequence"/>
</dbReference>
<dbReference type="PANTHER" id="PTHR35789">
    <property type="entry name" value="SPORE GERMINATION PROTEIN B3"/>
    <property type="match status" value="1"/>
</dbReference>
<keyword evidence="6" id="KW-0564">Palmitate</keyword>
<accession>A0A4Y8LQ43</accession>
<feature type="domain" description="Spore germination GerAC-like C-terminal" evidence="8">
    <location>
        <begin position="225"/>
        <end position="387"/>
    </location>
</feature>
<reference evidence="10 11" key="1">
    <citation type="submission" date="2019-03" db="EMBL/GenBank/DDBJ databases">
        <title>Cohnella endophytica sp. nov., a novel endophytic bacterium isolated from bark of Sonneratia apetala.</title>
        <authorList>
            <person name="Tuo L."/>
        </authorList>
    </citation>
    <scope>NUCLEOTIDE SEQUENCE [LARGE SCALE GENOMIC DNA]</scope>
    <source>
        <strain evidence="10 11">CCTCC AB 208254</strain>
    </source>
</reference>
<evidence type="ECO:0000256" key="5">
    <source>
        <dbReference type="ARBA" id="ARBA00023136"/>
    </source>
</evidence>
<dbReference type="InterPro" id="IPR038501">
    <property type="entry name" value="Spore_GerAC_C_sf"/>
</dbReference>
<proteinExistence type="inferred from homology"/>
<dbReference type="Pfam" id="PF25198">
    <property type="entry name" value="Spore_GerAC_N"/>
    <property type="match status" value="1"/>
</dbReference>
<dbReference type="InterPro" id="IPR046953">
    <property type="entry name" value="Spore_GerAC-like_C"/>
</dbReference>